<dbReference type="InterPro" id="IPR014238">
    <property type="entry name" value="Spore_YlmC/YmxH"/>
</dbReference>
<dbReference type="PANTHER" id="PTHR40061:SF1">
    <property type="entry name" value="SPORULATION PROTEIN YLMC-RELATED"/>
    <property type="match status" value="1"/>
</dbReference>
<dbReference type="Gene3D" id="2.30.30.240">
    <property type="entry name" value="PRC-barrel domain"/>
    <property type="match status" value="1"/>
</dbReference>
<comment type="caution">
    <text evidence="2">The sequence shown here is derived from an EMBL/GenBank/DDBJ whole genome shotgun (WGS) entry which is preliminary data.</text>
</comment>
<sequence length="96" mass="11050">MCRVYDLRRKEVINIRDGARLGYVCDVEIDELEGSVDAIVVPGPARFFGLFGRDEDYIISWDEIEKIGEDIILVSVIFPTRPYGRSAKKYSKRYSV</sequence>
<feature type="domain" description="PRC-barrel" evidence="1">
    <location>
        <begin position="3"/>
        <end position="76"/>
    </location>
</feature>
<organism evidence="2">
    <name type="scientific">bioreactor metagenome</name>
    <dbReference type="NCBI Taxonomy" id="1076179"/>
    <lineage>
        <taxon>unclassified sequences</taxon>
        <taxon>metagenomes</taxon>
        <taxon>ecological metagenomes</taxon>
    </lineage>
</organism>
<accession>A0A644Y4N0</accession>
<dbReference type="InterPro" id="IPR011033">
    <property type="entry name" value="PRC_barrel-like_sf"/>
</dbReference>
<reference evidence="2" key="1">
    <citation type="submission" date="2019-08" db="EMBL/GenBank/DDBJ databases">
        <authorList>
            <person name="Kucharzyk K."/>
            <person name="Murdoch R.W."/>
            <person name="Higgins S."/>
            <person name="Loffler F."/>
        </authorList>
    </citation>
    <scope>NUCLEOTIDE SEQUENCE</scope>
</reference>
<evidence type="ECO:0000259" key="1">
    <source>
        <dbReference type="Pfam" id="PF05239"/>
    </source>
</evidence>
<dbReference type="PANTHER" id="PTHR40061">
    <property type="entry name" value="SPORULATION PROTEIN YLMC-RELATED"/>
    <property type="match status" value="1"/>
</dbReference>
<name>A0A644Y4N0_9ZZZZ</name>
<dbReference type="SUPFAM" id="SSF50346">
    <property type="entry name" value="PRC-barrel domain"/>
    <property type="match status" value="1"/>
</dbReference>
<dbReference type="Pfam" id="PF05239">
    <property type="entry name" value="PRC"/>
    <property type="match status" value="1"/>
</dbReference>
<dbReference type="NCBIfam" id="TIGR02888">
    <property type="entry name" value="spore_YlmC_YmxH"/>
    <property type="match status" value="1"/>
</dbReference>
<dbReference type="AlphaFoldDB" id="A0A644Y4N0"/>
<gene>
    <name evidence="2" type="ORF">SDC9_69980</name>
</gene>
<proteinExistence type="predicted"/>
<protein>
    <recommendedName>
        <fullName evidence="1">PRC-barrel domain-containing protein</fullName>
    </recommendedName>
</protein>
<evidence type="ECO:0000313" key="2">
    <source>
        <dbReference type="EMBL" id="MPM23506.1"/>
    </source>
</evidence>
<dbReference type="EMBL" id="VSSQ01004047">
    <property type="protein sequence ID" value="MPM23506.1"/>
    <property type="molecule type" value="Genomic_DNA"/>
</dbReference>
<dbReference type="InterPro" id="IPR027275">
    <property type="entry name" value="PRC-brl_dom"/>
</dbReference>